<reference evidence="2" key="1">
    <citation type="submission" date="2021-06" db="EMBL/GenBank/DDBJ databases">
        <title>Bradyrhizobium sp. S2-11-2 Genome sequencing.</title>
        <authorList>
            <person name="Jin L."/>
        </authorList>
    </citation>
    <scope>NUCLEOTIDE SEQUENCE</scope>
    <source>
        <strain evidence="2">S2-11-2</strain>
    </source>
</reference>
<protein>
    <submittedName>
        <fullName evidence="2">Uncharacterized protein</fullName>
    </submittedName>
</protein>
<feature type="compositionally biased region" description="Polar residues" evidence="1">
    <location>
        <begin position="7"/>
        <end position="25"/>
    </location>
</feature>
<evidence type="ECO:0000313" key="3">
    <source>
        <dbReference type="Proteomes" id="UP000680805"/>
    </source>
</evidence>
<gene>
    <name evidence="2" type="ORF">KMZ68_06200</name>
</gene>
<feature type="region of interest" description="Disordered" evidence="1">
    <location>
        <begin position="1"/>
        <end position="31"/>
    </location>
</feature>
<dbReference type="Proteomes" id="UP000680805">
    <property type="component" value="Chromosome"/>
</dbReference>
<accession>A0A975RSX7</accession>
<dbReference type="AlphaFoldDB" id="A0A975RSX7"/>
<sequence>MALRQLGATSRTTGDTMGDQSSDAQQIRKPAISSKGDVVAAQSRKAAEVGAALHVVISDDLDVWTAHNL</sequence>
<organism evidence="2 3">
    <name type="scientific">Bradyrhizobium sediminis</name>
    <dbReference type="NCBI Taxonomy" id="2840469"/>
    <lineage>
        <taxon>Bacteria</taxon>
        <taxon>Pseudomonadati</taxon>
        <taxon>Pseudomonadota</taxon>
        <taxon>Alphaproteobacteria</taxon>
        <taxon>Hyphomicrobiales</taxon>
        <taxon>Nitrobacteraceae</taxon>
        <taxon>Bradyrhizobium</taxon>
    </lineage>
</organism>
<dbReference type="KEGG" id="bsei:KMZ68_06200"/>
<proteinExistence type="predicted"/>
<name>A0A975RSX7_9BRAD</name>
<evidence type="ECO:0000256" key="1">
    <source>
        <dbReference type="SAM" id="MobiDB-lite"/>
    </source>
</evidence>
<dbReference type="EMBL" id="CP076135">
    <property type="protein sequence ID" value="QWG19437.1"/>
    <property type="molecule type" value="Genomic_DNA"/>
</dbReference>
<evidence type="ECO:0000313" key="2">
    <source>
        <dbReference type="EMBL" id="QWG19437.1"/>
    </source>
</evidence>
<dbReference type="RefSeq" id="WP_215614960.1">
    <property type="nucleotide sequence ID" value="NZ_CP076135.1"/>
</dbReference>